<feature type="transmembrane region" description="Helical" evidence="10">
    <location>
        <begin position="273"/>
        <end position="292"/>
    </location>
</feature>
<evidence type="ECO:0000256" key="5">
    <source>
        <dbReference type="ARBA" id="ARBA00022692"/>
    </source>
</evidence>
<accession>A0A2P8CCH1</accession>
<reference evidence="12 13" key="1">
    <citation type="submission" date="2018-03" db="EMBL/GenBank/DDBJ databases">
        <title>Genomic Encyclopedia of Archaeal and Bacterial Type Strains, Phase II (KMG-II): from individual species to whole genera.</title>
        <authorList>
            <person name="Goeker M."/>
        </authorList>
    </citation>
    <scope>NUCLEOTIDE SEQUENCE [LARGE SCALE GENOMIC DNA]</scope>
    <source>
        <strain evidence="12 13">DSM 27267</strain>
    </source>
</reference>
<proteinExistence type="inferred from homology"/>
<dbReference type="RefSeq" id="WP_106542284.1">
    <property type="nucleotide sequence ID" value="NZ_BLAU01000001.1"/>
</dbReference>
<organism evidence="12 13">
    <name type="scientific">Prolixibacter denitrificans</name>
    <dbReference type="NCBI Taxonomy" id="1541063"/>
    <lineage>
        <taxon>Bacteria</taxon>
        <taxon>Pseudomonadati</taxon>
        <taxon>Bacteroidota</taxon>
        <taxon>Bacteroidia</taxon>
        <taxon>Marinilabiliales</taxon>
        <taxon>Prolixibacteraceae</taxon>
        <taxon>Prolixibacter</taxon>
    </lineage>
</organism>
<name>A0A2P8CCH1_9BACT</name>
<feature type="transmembrane region" description="Helical" evidence="10">
    <location>
        <begin position="217"/>
        <end position="237"/>
    </location>
</feature>
<evidence type="ECO:0000313" key="14">
    <source>
        <dbReference type="Proteomes" id="UP000396862"/>
    </source>
</evidence>
<evidence type="ECO:0000256" key="2">
    <source>
        <dbReference type="ARBA" id="ARBA00022553"/>
    </source>
</evidence>
<dbReference type="GO" id="GO:0022900">
    <property type="term" value="P:electron transport chain"/>
    <property type="evidence" value="ECO:0007669"/>
    <property type="project" value="UniProtKB-UniRule"/>
</dbReference>
<evidence type="ECO:0000256" key="8">
    <source>
        <dbReference type="ARBA" id="ARBA00022989"/>
    </source>
</evidence>
<protein>
    <recommendedName>
        <fullName evidence="10">Ion-translocating oxidoreductase complex subunit D</fullName>
        <ecNumber evidence="10">7.-.-.-</ecNumber>
    </recommendedName>
    <alternativeName>
        <fullName evidence="10">Rnf electron transport complex subunit D</fullName>
    </alternativeName>
</protein>
<evidence type="ECO:0000256" key="7">
    <source>
        <dbReference type="ARBA" id="ARBA00022982"/>
    </source>
</evidence>
<dbReference type="Proteomes" id="UP000396862">
    <property type="component" value="Unassembled WGS sequence"/>
</dbReference>
<feature type="transmembrane region" description="Helical" evidence="10">
    <location>
        <begin position="298"/>
        <end position="317"/>
    </location>
</feature>
<evidence type="ECO:0000256" key="10">
    <source>
        <dbReference type="HAMAP-Rule" id="MF_00462"/>
    </source>
</evidence>
<dbReference type="HAMAP" id="MF_00462">
    <property type="entry name" value="RsxD_RnfD"/>
    <property type="match status" value="1"/>
</dbReference>
<dbReference type="PANTHER" id="PTHR30578:SF0">
    <property type="entry name" value="ION-TRANSLOCATING OXIDOREDUCTASE COMPLEX SUBUNIT D"/>
    <property type="match status" value="1"/>
</dbReference>
<keyword evidence="6 10" id="KW-1278">Translocase</keyword>
<feature type="transmembrane region" description="Helical" evidence="10">
    <location>
        <begin position="21"/>
        <end position="42"/>
    </location>
</feature>
<keyword evidence="2 10" id="KW-0597">Phosphoprotein</keyword>
<dbReference type="InterPro" id="IPR004338">
    <property type="entry name" value="NqrB/RnfD"/>
</dbReference>
<comment type="subcellular location">
    <subcellularLocation>
        <location evidence="10">Cell membrane</location>
        <topology evidence="10">Multi-pass membrane protein</topology>
    </subcellularLocation>
</comment>
<evidence type="ECO:0000313" key="11">
    <source>
        <dbReference type="EMBL" id="GET21501.1"/>
    </source>
</evidence>
<sequence length="326" mass="35121">MNKLLTVSPSPHVQGDESIRKIMYGVVLAMLPAFAMSVMFFGWNSVKVTLIAIAASVFFEYVIQKYIMKVKPTVDDGSAIVTGILLAFNVPVGLPVWLIVLGALVAIGVGKMSFGGLGQNPFNPALVGRVFLLISFPVQMTTWTANKVVADGFSGATPLGLLKEGLKNGETIPQITSQLPSHFDLFWGNMSGSLGEISAVALLLGGVYMLWKKIISWHTPVAVLGTIFIFEGILWLANPDRFMDPMFHLFTGGAMLGAIFMATDMVSSPMTHVGQLIFGVGIGIITVLIRNFGAYPEGISFAILIMNAFTPLINAYVKPTRFGRVA</sequence>
<feature type="transmembrane region" description="Helical" evidence="10">
    <location>
        <begin position="186"/>
        <end position="210"/>
    </location>
</feature>
<keyword evidence="10" id="KW-1003">Cell membrane</keyword>
<keyword evidence="9 10" id="KW-0472">Membrane</keyword>
<dbReference type="EC" id="7.-.-.-" evidence="10"/>
<dbReference type="GO" id="GO:0055085">
    <property type="term" value="P:transmembrane transport"/>
    <property type="evidence" value="ECO:0007669"/>
    <property type="project" value="InterPro"/>
</dbReference>
<evidence type="ECO:0000256" key="3">
    <source>
        <dbReference type="ARBA" id="ARBA00022630"/>
    </source>
</evidence>
<evidence type="ECO:0000313" key="13">
    <source>
        <dbReference type="Proteomes" id="UP000240621"/>
    </source>
</evidence>
<gene>
    <name evidence="10" type="primary">rnfD</name>
    <name evidence="12" type="ORF">CLV93_10569</name>
    <name evidence="11" type="ORF">JCM18694_17470</name>
</gene>
<comment type="function">
    <text evidence="10">Part of a membrane-bound complex that couples electron transfer with translocation of ions across the membrane.</text>
</comment>
<keyword evidence="7 10" id="KW-0249">Electron transport</keyword>
<feature type="transmembrane region" description="Helical" evidence="10">
    <location>
        <begin position="249"/>
        <end position="266"/>
    </location>
</feature>
<evidence type="ECO:0000256" key="6">
    <source>
        <dbReference type="ARBA" id="ARBA00022967"/>
    </source>
</evidence>
<feature type="modified residue" description="FMN phosphoryl threonine" evidence="10">
    <location>
        <position position="157"/>
    </location>
</feature>
<dbReference type="InterPro" id="IPR011303">
    <property type="entry name" value="RnfD_bac"/>
</dbReference>
<feature type="transmembrane region" description="Helical" evidence="10">
    <location>
        <begin position="48"/>
        <end position="67"/>
    </location>
</feature>
<keyword evidence="5 10" id="KW-0812">Transmembrane</keyword>
<comment type="cofactor">
    <cofactor evidence="10">
        <name>FMN</name>
        <dbReference type="ChEBI" id="CHEBI:58210"/>
    </cofactor>
</comment>
<evidence type="ECO:0000256" key="1">
    <source>
        <dbReference type="ARBA" id="ARBA00022448"/>
    </source>
</evidence>
<comment type="similarity">
    <text evidence="10">Belongs to the NqrB/RnfD family.</text>
</comment>
<dbReference type="Proteomes" id="UP000240621">
    <property type="component" value="Unassembled WGS sequence"/>
</dbReference>
<evidence type="ECO:0000256" key="4">
    <source>
        <dbReference type="ARBA" id="ARBA00022643"/>
    </source>
</evidence>
<keyword evidence="4 10" id="KW-0288">FMN</keyword>
<feature type="transmembrane region" description="Helical" evidence="10">
    <location>
        <begin position="79"/>
        <end position="107"/>
    </location>
</feature>
<dbReference type="GO" id="GO:0005886">
    <property type="term" value="C:plasma membrane"/>
    <property type="evidence" value="ECO:0007669"/>
    <property type="project" value="UniProtKB-SubCell"/>
</dbReference>
<dbReference type="NCBIfam" id="TIGR01946">
    <property type="entry name" value="rnfD"/>
    <property type="match status" value="1"/>
</dbReference>
<dbReference type="EMBL" id="BLAU01000001">
    <property type="protein sequence ID" value="GET21501.1"/>
    <property type="molecule type" value="Genomic_DNA"/>
</dbReference>
<dbReference type="OrthoDB" id="9776359at2"/>
<reference evidence="11 14" key="2">
    <citation type="submission" date="2019-10" db="EMBL/GenBank/DDBJ databases">
        <title>Prolixibacter strains distinguished by the presence of nitrate reductase genes were adept at nitrate-dependent anaerobic corrosion of metallic iron and carbon steel.</title>
        <authorList>
            <person name="Iino T."/>
            <person name="Shono N."/>
            <person name="Ito K."/>
            <person name="Nakamura R."/>
            <person name="Sueoka K."/>
            <person name="Harayama S."/>
            <person name="Ohkuma M."/>
        </authorList>
    </citation>
    <scope>NUCLEOTIDE SEQUENCE [LARGE SCALE GENOMIC DNA]</scope>
    <source>
        <strain evidence="11 14">MIC1-1</strain>
    </source>
</reference>
<comment type="subunit">
    <text evidence="10">The complex is composed of six subunits: RnfA, RnfB, RnfC, RnfD, RnfE and RnfG.</text>
</comment>
<keyword evidence="1 10" id="KW-0813">Transport</keyword>
<dbReference type="EMBL" id="PYGC01000005">
    <property type="protein sequence ID" value="PSK82677.1"/>
    <property type="molecule type" value="Genomic_DNA"/>
</dbReference>
<keyword evidence="14" id="KW-1185">Reference proteome</keyword>
<dbReference type="Pfam" id="PF03116">
    <property type="entry name" value="NQR2_RnfD_RnfE"/>
    <property type="match status" value="1"/>
</dbReference>
<keyword evidence="3 10" id="KW-0285">Flavoprotein</keyword>
<dbReference type="AlphaFoldDB" id="A0A2P8CCH1"/>
<comment type="caution">
    <text evidence="12">The sequence shown here is derived from an EMBL/GenBank/DDBJ whole genome shotgun (WGS) entry which is preliminary data.</text>
</comment>
<dbReference type="PANTHER" id="PTHR30578">
    <property type="entry name" value="ELECTRON TRANSPORT COMPLEX PROTEIN RNFD"/>
    <property type="match status" value="1"/>
</dbReference>
<keyword evidence="8 10" id="KW-1133">Transmembrane helix</keyword>
<evidence type="ECO:0000313" key="12">
    <source>
        <dbReference type="EMBL" id="PSK82677.1"/>
    </source>
</evidence>
<evidence type="ECO:0000256" key="9">
    <source>
        <dbReference type="ARBA" id="ARBA00023136"/>
    </source>
</evidence>